<reference evidence="2" key="1">
    <citation type="submission" date="2021-02" db="EMBL/GenBank/DDBJ databases">
        <authorList>
            <person name="Nieuwenhuis M."/>
            <person name="Van De Peppel L.J.J."/>
        </authorList>
    </citation>
    <scope>NUCLEOTIDE SEQUENCE</scope>
    <source>
        <strain evidence="2">D49</strain>
    </source>
</reference>
<dbReference type="Proteomes" id="UP000717328">
    <property type="component" value="Unassembled WGS sequence"/>
</dbReference>
<sequence>MPKLPCHDPNCPQTFKSVHGQTYHYRTVHINSNRHQQVPEQATHPNVPEDLVIQPPDVNVELQGNEDDPLRAGATKTIHPGLNGMPCDELGNPVGLDTPPPPCAPPTDNNWAPYTTETQFCTADFLYHQVQMSATNIDQLFELWSQSMATCNEGSPFSSHTDMYQAIDATHLGDAPWKCFSTTYNGEISPDDPSWKSATYEVWYHDPDVILSNMLENPDYRGQFNYAPYLRRDSNGQRTWSDFMSGNFVWKHVDAIMAENINNQDAMYCPIILGSDKTTVSVATGHVEYHPLYMSLCNVHNSVRRAHRNAVVPIGFLAIPKSMFNTLMSKHF</sequence>
<keyword evidence="3" id="KW-1185">Reference proteome</keyword>
<dbReference type="InterPro" id="IPR013087">
    <property type="entry name" value="Znf_C2H2_type"/>
</dbReference>
<protein>
    <recommendedName>
        <fullName evidence="1">C2H2-type domain-containing protein</fullName>
    </recommendedName>
</protein>
<dbReference type="Pfam" id="PF18759">
    <property type="entry name" value="Plavaka"/>
    <property type="match status" value="1"/>
</dbReference>
<dbReference type="OrthoDB" id="3199698at2759"/>
<evidence type="ECO:0000313" key="3">
    <source>
        <dbReference type="Proteomes" id="UP000717328"/>
    </source>
</evidence>
<dbReference type="PROSITE" id="PS00028">
    <property type="entry name" value="ZINC_FINGER_C2H2_1"/>
    <property type="match status" value="1"/>
</dbReference>
<dbReference type="AlphaFoldDB" id="A0A9P7FSJ3"/>
<dbReference type="EMBL" id="JABCKI010006348">
    <property type="protein sequence ID" value="KAG5634585.1"/>
    <property type="molecule type" value="Genomic_DNA"/>
</dbReference>
<dbReference type="InterPro" id="IPR041078">
    <property type="entry name" value="Plavaka"/>
</dbReference>
<comment type="caution">
    <text evidence="2">The sequence shown here is derived from an EMBL/GenBank/DDBJ whole genome shotgun (WGS) entry which is preliminary data.</text>
</comment>
<evidence type="ECO:0000259" key="1">
    <source>
        <dbReference type="PROSITE" id="PS00028"/>
    </source>
</evidence>
<feature type="domain" description="C2H2-type" evidence="1">
    <location>
        <begin position="6"/>
        <end position="29"/>
    </location>
</feature>
<proteinExistence type="predicted"/>
<reference evidence="2" key="2">
    <citation type="submission" date="2021-10" db="EMBL/GenBank/DDBJ databases">
        <title>Phylogenomics reveals ancestral predisposition of the termite-cultivated fungus Termitomyces towards a domesticated lifestyle.</title>
        <authorList>
            <person name="Auxier B."/>
            <person name="Grum-Grzhimaylo A."/>
            <person name="Cardenas M.E."/>
            <person name="Lodge J.D."/>
            <person name="Laessoe T."/>
            <person name="Pedersen O."/>
            <person name="Smith M.E."/>
            <person name="Kuyper T.W."/>
            <person name="Franco-Molano E.A."/>
            <person name="Baroni T.J."/>
            <person name="Aanen D.K."/>
        </authorList>
    </citation>
    <scope>NUCLEOTIDE SEQUENCE</scope>
    <source>
        <strain evidence="2">D49</strain>
    </source>
</reference>
<organism evidence="2 3">
    <name type="scientific">Sphagnurus paluster</name>
    <dbReference type="NCBI Taxonomy" id="117069"/>
    <lineage>
        <taxon>Eukaryota</taxon>
        <taxon>Fungi</taxon>
        <taxon>Dikarya</taxon>
        <taxon>Basidiomycota</taxon>
        <taxon>Agaricomycotina</taxon>
        <taxon>Agaricomycetes</taxon>
        <taxon>Agaricomycetidae</taxon>
        <taxon>Agaricales</taxon>
        <taxon>Tricholomatineae</taxon>
        <taxon>Lyophyllaceae</taxon>
        <taxon>Sphagnurus</taxon>
    </lineage>
</organism>
<gene>
    <name evidence="2" type="ORF">H0H81_001453</name>
</gene>
<accession>A0A9P7FSJ3</accession>
<evidence type="ECO:0000313" key="2">
    <source>
        <dbReference type="EMBL" id="KAG5634585.1"/>
    </source>
</evidence>
<name>A0A9P7FSJ3_9AGAR</name>